<name>A0A392QAD5_9FABA</name>
<comment type="caution">
    <text evidence="1">The sequence shown here is derived from an EMBL/GenBank/DDBJ whole genome shotgun (WGS) entry which is preliminary data.</text>
</comment>
<sequence>KLEYVFGECDHERLSSLQCQNHVMLPHLEALNLLYLDNLIGMCPENCQAKWPSQSMRILVIQGCPNLAIPWFNLKVGYGQRQHHLNQVLLQERFGVYNVFSV</sequence>
<dbReference type="AlphaFoldDB" id="A0A392QAD5"/>
<dbReference type="EMBL" id="LXQA010124194">
    <property type="protein sequence ID" value="MCI21291.1"/>
    <property type="molecule type" value="Genomic_DNA"/>
</dbReference>
<organism evidence="1 2">
    <name type="scientific">Trifolium medium</name>
    <dbReference type="NCBI Taxonomy" id="97028"/>
    <lineage>
        <taxon>Eukaryota</taxon>
        <taxon>Viridiplantae</taxon>
        <taxon>Streptophyta</taxon>
        <taxon>Embryophyta</taxon>
        <taxon>Tracheophyta</taxon>
        <taxon>Spermatophyta</taxon>
        <taxon>Magnoliopsida</taxon>
        <taxon>eudicotyledons</taxon>
        <taxon>Gunneridae</taxon>
        <taxon>Pentapetalae</taxon>
        <taxon>rosids</taxon>
        <taxon>fabids</taxon>
        <taxon>Fabales</taxon>
        <taxon>Fabaceae</taxon>
        <taxon>Papilionoideae</taxon>
        <taxon>50 kb inversion clade</taxon>
        <taxon>NPAAA clade</taxon>
        <taxon>Hologalegina</taxon>
        <taxon>IRL clade</taxon>
        <taxon>Trifolieae</taxon>
        <taxon>Trifolium</taxon>
    </lineage>
</organism>
<feature type="non-terminal residue" evidence="1">
    <location>
        <position position="1"/>
    </location>
</feature>
<accession>A0A392QAD5</accession>
<evidence type="ECO:0000313" key="1">
    <source>
        <dbReference type="EMBL" id="MCI21291.1"/>
    </source>
</evidence>
<dbReference type="Proteomes" id="UP000265520">
    <property type="component" value="Unassembled WGS sequence"/>
</dbReference>
<reference evidence="1 2" key="1">
    <citation type="journal article" date="2018" name="Front. Plant Sci.">
        <title>Red Clover (Trifolium pratense) and Zigzag Clover (T. medium) - A Picture of Genomic Similarities and Differences.</title>
        <authorList>
            <person name="Dluhosova J."/>
            <person name="Istvanek J."/>
            <person name="Nedelnik J."/>
            <person name="Repkova J."/>
        </authorList>
    </citation>
    <scope>NUCLEOTIDE SEQUENCE [LARGE SCALE GENOMIC DNA]</scope>
    <source>
        <strain evidence="2">cv. 10/8</strain>
        <tissue evidence="1">Leaf</tissue>
    </source>
</reference>
<proteinExistence type="predicted"/>
<evidence type="ECO:0000313" key="2">
    <source>
        <dbReference type="Proteomes" id="UP000265520"/>
    </source>
</evidence>
<keyword evidence="2" id="KW-1185">Reference proteome</keyword>
<protein>
    <submittedName>
        <fullName evidence="1">Disease resistance protein (CC-NBS-LRR class) family protein</fullName>
    </submittedName>
</protein>